<keyword evidence="11 17" id="KW-0472">Membrane</keyword>
<dbReference type="HAMAP" id="MF_01006">
    <property type="entry name" value="Undec_diphosphatase"/>
    <property type="match status" value="1"/>
</dbReference>
<comment type="similarity">
    <text evidence="2 17">Belongs to the UppP family.</text>
</comment>
<keyword evidence="12 17" id="KW-0046">Antibiotic resistance</keyword>
<evidence type="ECO:0000256" key="10">
    <source>
        <dbReference type="ARBA" id="ARBA00022989"/>
    </source>
</evidence>
<dbReference type="RefSeq" id="WP_173749577.1">
    <property type="nucleotide sequence ID" value="NZ_JAAITA010000013.1"/>
</dbReference>
<evidence type="ECO:0000256" key="12">
    <source>
        <dbReference type="ARBA" id="ARBA00023251"/>
    </source>
</evidence>
<evidence type="ECO:0000256" key="15">
    <source>
        <dbReference type="ARBA" id="ARBA00032932"/>
    </source>
</evidence>
<dbReference type="Proteomes" id="UP000822142">
    <property type="component" value="Unassembled WGS sequence"/>
</dbReference>
<evidence type="ECO:0000256" key="3">
    <source>
        <dbReference type="ARBA" id="ARBA00012374"/>
    </source>
</evidence>
<evidence type="ECO:0000256" key="2">
    <source>
        <dbReference type="ARBA" id="ARBA00010621"/>
    </source>
</evidence>
<dbReference type="EC" id="3.6.1.27" evidence="3 17"/>
<organism evidence="18 19">
    <name type="scientific">Blautia hansenii</name>
    <name type="common">Ruminococcus hansenii</name>
    <dbReference type="NCBI Taxonomy" id="1322"/>
    <lineage>
        <taxon>Bacteria</taxon>
        <taxon>Bacillati</taxon>
        <taxon>Bacillota</taxon>
        <taxon>Clostridia</taxon>
        <taxon>Lachnospirales</taxon>
        <taxon>Lachnospiraceae</taxon>
        <taxon>Blautia</taxon>
    </lineage>
</organism>
<keyword evidence="8 17" id="KW-0133">Cell shape</keyword>
<keyword evidence="13 17" id="KW-0961">Cell wall biogenesis/degradation</keyword>
<evidence type="ECO:0000256" key="14">
    <source>
        <dbReference type="ARBA" id="ARBA00032707"/>
    </source>
</evidence>
<feature type="transmembrane region" description="Helical" evidence="17">
    <location>
        <begin position="209"/>
        <end position="227"/>
    </location>
</feature>
<feature type="transmembrane region" description="Helical" evidence="17">
    <location>
        <begin position="107"/>
        <end position="125"/>
    </location>
</feature>
<feature type="transmembrane region" description="Helical" evidence="17">
    <location>
        <begin position="40"/>
        <end position="59"/>
    </location>
</feature>
<reference evidence="18 19" key="1">
    <citation type="journal article" date="2020" name="Cell Host Microbe">
        <title>Functional and Genomic Variation between Human-Derived Isolates of Lachnospiraceae Reveals Inter- and Intra-Species Diversity.</title>
        <authorList>
            <person name="Sorbara M.T."/>
            <person name="Littmann E.R."/>
            <person name="Fontana E."/>
            <person name="Moody T.U."/>
            <person name="Kohout C.E."/>
            <person name="Gjonbalaj M."/>
            <person name="Eaton V."/>
            <person name="Seok R."/>
            <person name="Leiner I.M."/>
            <person name="Pamer E.G."/>
        </authorList>
    </citation>
    <scope>NUCLEOTIDE SEQUENCE [LARGE SCALE GENOMIC DNA]</scope>
    <source>
        <strain evidence="18 19">MSK.15.26</strain>
    </source>
</reference>
<keyword evidence="19" id="KW-1185">Reference proteome</keyword>
<comment type="catalytic activity">
    <reaction evidence="16 17">
        <text>di-trans,octa-cis-undecaprenyl diphosphate + H2O = di-trans,octa-cis-undecaprenyl phosphate + phosphate + H(+)</text>
        <dbReference type="Rhea" id="RHEA:28094"/>
        <dbReference type="ChEBI" id="CHEBI:15377"/>
        <dbReference type="ChEBI" id="CHEBI:15378"/>
        <dbReference type="ChEBI" id="CHEBI:43474"/>
        <dbReference type="ChEBI" id="CHEBI:58405"/>
        <dbReference type="ChEBI" id="CHEBI:60392"/>
        <dbReference type="EC" id="3.6.1.27"/>
    </reaction>
</comment>
<feature type="transmembrane region" description="Helical" evidence="17">
    <location>
        <begin position="239"/>
        <end position="257"/>
    </location>
</feature>
<evidence type="ECO:0000256" key="9">
    <source>
        <dbReference type="ARBA" id="ARBA00022984"/>
    </source>
</evidence>
<evidence type="ECO:0000256" key="11">
    <source>
        <dbReference type="ARBA" id="ARBA00023136"/>
    </source>
</evidence>
<accession>A0ABX2I8A2</accession>
<dbReference type="InterPro" id="IPR003824">
    <property type="entry name" value="UppP"/>
</dbReference>
<evidence type="ECO:0000313" key="19">
    <source>
        <dbReference type="Proteomes" id="UP000822142"/>
    </source>
</evidence>
<proteinExistence type="inferred from homology"/>
<feature type="transmembrane region" description="Helical" evidence="17">
    <location>
        <begin position="269"/>
        <end position="289"/>
    </location>
</feature>
<evidence type="ECO:0000256" key="1">
    <source>
        <dbReference type="ARBA" id="ARBA00004651"/>
    </source>
</evidence>
<evidence type="ECO:0000313" key="18">
    <source>
        <dbReference type="EMBL" id="NSJ86565.1"/>
    </source>
</evidence>
<keyword evidence="6 17" id="KW-0812">Transmembrane</keyword>
<keyword evidence="10 17" id="KW-1133">Transmembrane helix</keyword>
<keyword evidence="7 17" id="KW-0378">Hydrolase</keyword>
<evidence type="ECO:0000256" key="7">
    <source>
        <dbReference type="ARBA" id="ARBA00022801"/>
    </source>
</evidence>
<keyword evidence="9 17" id="KW-0573">Peptidoglycan synthesis</keyword>
<feature type="transmembrane region" description="Helical" evidence="17">
    <location>
        <begin position="137"/>
        <end position="156"/>
    </location>
</feature>
<dbReference type="PANTHER" id="PTHR30622:SF2">
    <property type="entry name" value="UNDECAPRENYL-DIPHOSPHATASE"/>
    <property type="match status" value="1"/>
</dbReference>
<keyword evidence="5 17" id="KW-1003">Cell membrane</keyword>
<dbReference type="EMBL" id="JAAITA010000013">
    <property type="protein sequence ID" value="NSJ86565.1"/>
    <property type="molecule type" value="Genomic_DNA"/>
</dbReference>
<evidence type="ECO:0000256" key="6">
    <source>
        <dbReference type="ARBA" id="ARBA00022692"/>
    </source>
</evidence>
<comment type="miscellaneous">
    <text evidence="17">Bacitracin is thought to be involved in the inhibition of peptidoglycan synthesis by sequestering undecaprenyl diphosphate, thereby reducing the pool of lipid carrier available.</text>
</comment>
<evidence type="ECO:0000256" key="4">
    <source>
        <dbReference type="ARBA" id="ARBA00021581"/>
    </source>
</evidence>
<dbReference type="Pfam" id="PF02673">
    <property type="entry name" value="BacA"/>
    <property type="match status" value="1"/>
</dbReference>
<evidence type="ECO:0000256" key="16">
    <source>
        <dbReference type="ARBA" id="ARBA00047594"/>
    </source>
</evidence>
<comment type="function">
    <text evidence="17">Catalyzes the dephosphorylation of undecaprenyl diphosphate (UPP). Confers resistance to bacitracin.</text>
</comment>
<gene>
    <name evidence="17" type="primary">uppP</name>
    <name evidence="18" type="ORF">G5A70_10380</name>
</gene>
<evidence type="ECO:0000256" key="17">
    <source>
        <dbReference type="HAMAP-Rule" id="MF_01006"/>
    </source>
</evidence>
<sequence>MSLIEALLLGLVQGLTEFLPVSSSGHLAILKNLLQIKETGIIFSVLLHTGTLAVLLAAFRQDVKKLLLEGCKTIYDFAGNFKIYFKNRHEQEAIRYKKLISNNYRKLFLLLLVSTLPTAVEGILLEDLVLQAESNLLAPAIGLFITGIFLLVIDFFPAGKKIPKDVGYGTAFFIGIFQGIAVFPGISRLGITLAVCLMCGFNRKFAIKYAFLTAIPAVLGAAFWELIQVPGSGISAGTFGIYLAAAVVAGITGYFCIRLMLRLIRKKKFSFFAGYCFLLGTAAAVCNFVL</sequence>
<evidence type="ECO:0000256" key="8">
    <source>
        <dbReference type="ARBA" id="ARBA00022960"/>
    </source>
</evidence>
<comment type="caution">
    <text evidence="18">The sequence shown here is derived from an EMBL/GenBank/DDBJ whole genome shotgun (WGS) entry which is preliminary data.</text>
</comment>
<evidence type="ECO:0000256" key="5">
    <source>
        <dbReference type="ARBA" id="ARBA00022475"/>
    </source>
</evidence>
<evidence type="ECO:0000256" key="13">
    <source>
        <dbReference type="ARBA" id="ARBA00023316"/>
    </source>
</evidence>
<protein>
    <recommendedName>
        <fullName evidence="4 17">Undecaprenyl-diphosphatase</fullName>
        <ecNumber evidence="3 17">3.6.1.27</ecNumber>
    </recommendedName>
    <alternativeName>
        <fullName evidence="15 17">Bacitracin resistance protein</fullName>
    </alternativeName>
    <alternativeName>
        <fullName evidence="14 17">Undecaprenyl pyrophosphate phosphatase</fullName>
    </alternativeName>
</protein>
<name>A0ABX2I8A2_BLAHA</name>
<comment type="subcellular location">
    <subcellularLocation>
        <location evidence="1 17">Cell membrane</location>
        <topology evidence="1 17">Multi-pass membrane protein</topology>
    </subcellularLocation>
</comment>
<dbReference type="PANTHER" id="PTHR30622">
    <property type="entry name" value="UNDECAPRENYL-DIPHOSPHATASE"/>
    <property type="match status" value="1"/>
</dbReference>